<protein>
    <submittedName>
        <fullName evidence="3">Hydrolase</fullName>
    </submittedName>
</protein>
<name>A0A2N7X5A3_9BURK</name>
<dbReference type="Proteomes" id="UP000235777">
    <property type="component" value="Unassembled WGS sequence"/>
</dbReference>
<evidence type="ECO:0000313" key="3">
    <source>
        <dbReference type="EMBL" id="PMS36790.1"/>
    </source>
</evidence>
<organism evidence="3 4">
    <name type="scientific">Trinickia symbiotica</name>
    <dbReference type="NCBI Taxonomy" id="863227"/>
    <lineage>
        <taxon>Bacteria</taxon>
        <taxon>Pseudomonadati</taxon>
        <taxon>Pseudomonadota</taxon>
        <taxon>Betaproteobacteria</taxon>
        <taxon>Burkholderiales</taxon>
        <taxon>Burkholderiaceae</taxon>
        <taxon>Trinickia</taxon>
    </lineage>
</organism>
<dbReference type="Pfam" id="PF04909">
    <property type="entry name" value="Amidohydro_2"/>
    <property type="match status" value="1"/>
</dbReference>
<feature type="domain" description="Amidohydrolase-related" evidence="2">
    <location>
        <begin position="65"/>
        <end position="343"/>
    </location>
</feature>
<comment type="caution">
    <text evidence="3">The sequence shown here is derived from an EMBL/GenBank/DDBJ whole genome shotgun (WGS) entry which is preliminary data.</text>
</comment>
<evidence type="ECO:0000256" key="1">
    <source>
        <dbReference type="SAM" id="MobiDB-lite"/>
    </source>
</evidence>
<keyword evidence="3" id="KW-0378">Hydrolase</keyword>
<accession>A0A2N7X5A3</accession>
<dbReference type="PANTHER" id="PTHR35563:SF2">
    <property type="entry name" value="BARREL METAL-DEPENDENT HYDROLASE, PUTATIVE (AFU_ORTHOLOGUE AFUA_1G16240)-RELATED"/>
    <property type="match status" value="1"/>
</dbReference>
<dbReference type="EMBL" id="PNYC01000006">
    <property type="protein sequence ID" value="PMS36790.1"/>
    <property type="molecule type" value="Genomic_DNA"/>
</dbReference>
<reference evidence="3 4" key="1">
    <citation type="submission" date="2018-01" db="EMBL/GenBank/DDBJ databases">
        <title>Whole genome analyses suggest that Burkholderia sensu lato contains two further novel genera in the rhizoxinica-symbiotica group Mycetohabitans gen. nov., and Trinickia gen. nov.: implications for the evolution of diazotrophy and nodulation in the Burkholderiaceae.</title>
        <authorList>
            <person name="Estrada-de los Santos P."/>
            <person name="Palmer M."/>
            <person name="Chavez-Ramirez B."/>
            <person name="Beukes C."/>
            <person name="Steenkamp E.T."/>
            <person name="Hirsch A.M."/>
            <person name="Manyaka P."/>
            <person name="Maluk M."/>
            <person name="Lafos M."/>
            <person name="Crook M."/>
            <person name="Gross E."/>
            <person name="Simon M.F."/>
            <person name="Bueno dos Reis Junior F."/>
            <person name="Poole P.S."/>
            <person name="Venter S.N."/>
            <person name="James E.K."/>
        </authorList>
    </citation>
    <scope>NUCLEOTIDE SEQUENCE [LARGE SCALE GENOMIC DNA]</scope>
    <source>
        <strain evidence="3 4">JPY 581</strain>
    </source>
</reference>
<dbReference type="InterPro" id="IPR052358">
    <property type="entry name" value="Aro_Compnd_Degr_Hydrolases"/>
</dbReference>
<feature type="region of interest" description="Disordered" evidence="1">
    <location>
        <begin position="285"/>
        <end position="309"/>
    </location>
</feature>
<dbReference type="InterPro" id="IPR032466">
    <property type="entry name" value="Metal_Hydrolase"/>
</dbReference>
<keyword evidence="4" id="KW-1185">Reference proteome</keyword>
<dbReference type="InterPro" id="IPR006680">
    <property type="entry name" value="Amidohydro-rel"/>
</dbReference>
<dbReference type="SUPFAM" id="SSF51556">
    <property type="entry name" value="Metallo-dependent hydrolases"/>
    <property type="match status" value="1"/>
</dbReference>
<evidence type="ECO:0000313" key="4">
    <source>
        <dbReference type="Proteomes" id="UP000235777"/>
    </source>
</evidence>
<gene>
    <name evidence="3" type="ORF">C0Z20_11920</name>
</gene>
<dbReference type="GO" id="GO:0016787">
    <property type="term" value="F:hydrolase activity"/>
    <property type="evidence" value="ECO:0007669"/>
    <property type="project" value="UniProtKB-KW"/>
</dbReference>
<dbReference type="PANTHER" id="PTHR35563">
    <property type="entry name" value="BARREL METAL-DEPENDENT HYDROLASE, PUTATIVE (AFU_ORTHOLOGUE AFUA_1G16240)-RELATED"/>
    <property type="match status" value="1"/>
</dbReference>
<dbReference type="AlphaFoldDB" id="A0A2N7X5A3"/>
<proteinExistence type="predicted"/>
<feature type="compositionally biased region" description="Basic and acidic residues" evidence="1">
    <location>
        <begin position="292"/>
        <end position="309"/>
    </location>
</feature>
<sequence>MTHPRVAHGCAYKNEGDSNMVNRRQMLVATGAALGGASLIGFGKVMGKELGHMSPIGFSVPTGVVDSHCHIFNPEKFPYSAKRKYTPPPATVQDLRRFHSAIHVRRTVLVQPSVYGTDNACLIDALGQLGRDARGIAVIDPSFSSQQLDDLAGAGVVGVRINLEVGKNHDTNVAVERLEKTVQTLRGKPFIVQIYAALPVLADLAPRIQAQPHPVVIDHFGLAKAADGPEQPGMSALIGMMQSKKVFVKLSGPYQISLQKPLYADTAQIGSTLVEAAPDQVIWGSDWPHTGGSERKADAKPTDIEPFRDEDEGRNFSLVKTWAPAPIERRKLLADNASRLFGFVDSAV</sequence>
<dbReference type="Gene3D" id="3.20.20.140">
    <property type="entry name" value="Metal-dependent hydrolases"/>
    <property type="match status" value="1"/>
</dbReference>
<evidence type="ECO:0000259" key="2">
    <source>
        <dbReference type="Pfam" id="PF04909"/>
    </source>
</evidence>